<dbReference type="InterPro" id="IPR004265">
    <property type="entry name" value="Dirigent"/>
</dbReference>
<comment type="caution">
    <text evidence="2">The sequence shown here is derived from an EMBL/GenBank/DDBJ whole genome shotgun (WGS) entry which is preliminary data.</text>
</comment>
<evidence type="ECO:0000256" key="1">
    <source>
        <dbReference type="RuleBase" id="RU363099"/>
    </source>
</evidence>
<dbReference type="Pfam" id="PF03018">
    <property type="entry name" value="Dirigent"/>
    <property type="match status" value="1"/>
</dbReference>
<comment type="subcellular location">
    <subcellularLocation>
        <location evidence="1">Secreted</location>
        <location evidence="1">Extracellular space</location>
        <location evidence="1">Apoplast</location>
    </subcellularLocation>
</comment>
<keyword evidence="1" id="KW-0964">Secreted</keyword>
<organism evidence="2 3">
    <name type="scientific">Zingiber officinale</name>
    <name type="common">Ginger</name>
    <name type="synonym">Amomum zingiber</name>
    <dbReference type="NCBI Taxonomy" id="94328"/>
    <lineage>
        <taxon>Eukaryota</taxon>
        <taxon>Viridiplantae</taxon>
        <taxon>Streptophyta</taxon>
        <taxon>Embryophyta</taxon>
        <taxon>Tracheophyta</taxon>
        <taxon>Spermatophyta</taxon>
        <taxon>Magnoliopsida</taxon>
        <taxon>Liliopsida</taxon>
        <taxon>Zingiberales</taxon>
        <taxon>Zingiberaceae</taxon>
        <taxon>Zingiber</taxon>
    </lineage>
</organism>
<accession>A0A8J5GZ76</accession>
<comment type="similarity">
    <text evidence="1">Belongs to the plant dirigent protein family.</text>
</comment>
<keyword evidence="3" id="KW-1185">Reference proteome</keyword>
<sequence>MATAFRSSSSSTILPILLVAAVSLTAAGATVTHLHFFWHDLVTAPNPTAVTVTQPVDPSSGFGATVVIDDAMTEGPEPSSTPVGRAQGFYVVVSRNASDSSLLMAMNLALTSPEYNGSTISIMGRNPVLNHEREIPVVGGTGHFRQGRGYALLKTYSFNATTGNAVVEYDVYVTH</sequence>
<dbReference type="OrthoDB" id="1864232at2759"/>
<gene>
    <name evidence="2" type="ORF">ZIOFF_026675</name>
</gene>
<comment type="function">
    <text evidence="1">Dirigent proteins impart stereoselectivity on the phenoxy radical-coupling reaction, yielding optically active lignans from two molecules of coniferyl alcohol in the biosynthesis of lignans, flavonolignans, and alkaloids and thus plays a central role in plant secondary metabolism.</text>
</comment>
<dbReference type="AlphaFoldDB" id="A0A8J5GZ76"/>
<comment type="subunit">
    <text evidence="1">Homodimer.</text>
</comment>
<proteinExistence type="inferred from homology"/>
<dbReference type="GO" id="GO:0048046">
    <property type="term" value="C:apoplast"/>
    <property type="evidence" value="ECO:0007669"/>
    <property type="project" value="UniProtKB-SubCell"/>
</dbReference>
<evidence type="ECO:0000313" key="2">
    <source>
        <dbReference type="EMBL" id="KAG6516222.1"/>
    </source>
</evidence>
<dbReference type="Proteomes" id="UP000734854">
    <property type="component" value="Unassembled WGS sequence"/>
</dbReference>
<dbReference type="PANTHER" id="PTHR21495">
    <property type="entry name" value="NUCLEOPORIN-RELATED"/>
    <property type="match status" value="1"/>
</dbReference>
<reference evidence="2 3" key="1">
    <citation type="submission" date="2020-08" db="EMBL/GenBank/DDBJ databases">
        <title>Plant Genome Project.</title>
        <authorList>
            <person name="Zhang R.-G."/>
        </authorList>
    </citation>
    <scope>NUCLEOTIDE SEQUENCE [LARGE SCALE GENOMIC DNA]</scope>
    <source>
        <tissue evidence="2">Rhizome</tissue>
    </source>
</reference>
<protein>
    <recommendedName>
        <fullName evidence="1">Dirigent protein</fullName>
    </recommendedName>
</protein>
<name>A0A8J5GZ76_ZINOF</name>
<keyword evidence="1" id="KW-0052">Apoplast</keyword>
<evidence type="ECO:0000313" key="3">
    <source>
        <dbReference type="Proteomes" id="UP000734854"/>
    </source>
</evidence>
<dbReference type="EMBL" id="JACMSC010000007">
    <property type="protein sequence ID" value="KAG6516222.1"/>
    <property type="molecule type" value="Genomic_DNA"/>
</dbReference>